<accession>A0A7R9J6L9</accession>
<dbReference type="EC" id="2.3.2.27" evidence="6"/>
<evidence type="ECO:0000256" key="9">
    <source>
        <dbReference type="ARBA" id="ARBA00022723"/>
    </source>
</evidence>
<evidence type="ECO:0000256" key="11">
    <source>
        <dbReference type="ARBA" id="ARBA00022786"/>
    </source>
</evidence>
<feature type="domain" description="RING-type" evidence="18">
    <location>
        <begin position="332"/>
        <end position="373"/>
    </location>
</feature>
<keyword evidence="7" id="KW-0963">Cytoplasm</keyword>
<feature type="compositionally biased region" description="Polar residues" evidence="17">
    <location>
        <begin position="620"/>
        <end position="630"/>
    </location>
</feature>
<keyword evidence="11" id="KW-0833">Ubl conjugation pathway</keyword>
<comment type="catalytic activity">
    <reaction evidence="1">
        <text>S-ubiquitinyl-[E2 ubiquitin-conjugating enzyme]-L-cysteine + [acceptor protein]-L-lysine = [E2 ubiquitin-conjugating enzyme]-L-cysteine + N(6)-ubiquitinyl-[acceptor protein]-L-lysine.</text>
        <dbReference type="EC" id="2.3.2.27"/>
    </reaction>
</comment>
<evidence type="ECO:0000256" key="10">
    <source>
        <dbReference type="ARBA" id="ARBA00022771"/>
    </source>
</evidence>
<dbReference type="CDD" id="cd16536">
    <property type="entry name" value="RING-HC_RNF10"/>
    <property type="match status" value="1"/>
</dbReference>
<comment type="similarity">
    <text evidence="5">Belongs to the RNF10 family.</text>
</comment>
<evidence type="ECO:0000256" key="16">
    <source>
        <dbReference type="PROSITE-ProRule" id="PRU00175"/>
    </source>
</evidence>
<dbReference type="InterPro" id="IPR013083">
    <property type="entry name" value="Znf_RING/FYVE/PHD"/>
</dbReference>
<reference evidence="19" key="1">
    <citation type="submission" date="2020-11" db="EMBL/GenBank/DDBJ databases">
        <authorList>
            <person name="Tran Van P."/>
        </authorList>
    </citation>
    <scope>NUCLEOTIDE SEQUENCE</scope>
</reference>
<keyword evidence="12" id="KW-0862">Zinc</keyword>
<dbReference type="GO" id="GO:0061630">
    <property type="term" value="F:ubiquitin protein ligase activity"/>
    <property type="evidence" value="ECO:0007669"/>
    <property type="project" value="UniProtKB-EC"/>
</dbReference>
<dbReference type="PROSITE" id="PS50089">
    <property type="entry name" value="ZF_RING_2"/>
    <property type="match status" value="1"/>
</dbReference>
<evidence type="ECO:0000256" key="15">
    <source>
        <dbReference type="ARBA" id="ARBA00035390"/>
    </source>
</evidence>
<dbReference type="GO" id="GO:0045944">
    <property type="term" value="P:positive regulation of transcription by RNA polymerase II"/>
    <property type="evidence" value="ECO:0007669"/>
    <property type="project" value="TreeGrafter"/>
</dbReference>
<dbReference type="PROSITE" id="PS00518">
    <property type="entry name" value="ZF_RING_1"/>
    <property type="match status" value="1"/>
</dbReference>
<dbReference type="GO" id="GO:0005634">
    <property type="term" value="C:nucleus"/>
    <property type="evidence" value="ECO:0007669"/>
    <property type="project" value="UniProtKB-SubCell"/>
</dbReference>
<dbReference type="EMBL" id="OE181625">
    <property type="protein sequence ID" value="CAD7573458.1"/>
    <property type="molecule type" value="Genomic_DNA"/>
</dbReference>
<dbReference type="GO" id="GO:0008270">
    <property type="term" value="F:zinc ion binding"/>
    <property type="evidence" value="ECO:0007669"/>
    <property type="project" value="UniProtKB-KW"/>
</dbReference>
<evidence type="ECO:0000256" key="8">
    <source>
        <dbReference type="ARBA" id="ARBA00022679"/>
    </source>
</evidence>
<evidence type="ECO:0000256" key="7">
    <source>
        <dbReference type="ARBA" id="ARBA00022490"/>
    </source>
</evidence>
<protein>
    <recommendedName>
        <fullName evidence="14">E3 ubiquitin-protein ligase RNF10</fullName>
        <ecNumber evidence="6">2.3.2.27</ecNumber>
    </recommendedName>
    <alternativeName>
        <fullName evidence="15">RING finger protein 10</fullName>
    </alternativeName>
</protein>
<evidence type="ECO:0000256" key="3">
    <source>
        <dbReference type="ARBA" id="ARBA00004496"/>
    </source>
</evidence>
<dbReference type="AlphaFoldDB" id="A0A7R9J6L9"/>
<feature type="region of interest" description="Disordered" evidence="17">
    <location>
        <begin position="116"/>
        <end position="189"/>
    </location>
</feature>
<evidence type="ECO:0000256" key="4">
    <source>
        <dbReference type="ARBA" id="ARBA00004906"/>
    </source>
</evidence>
<dbReference type="PANTHER" id="PTHR12983">
    <property type="entry name" value="RING FINGER 10 FAMILY MEMBER"/>
    <property type="match status" value="1"/>
</dbReference>
<feature type="region of interest" description="Disordered" evidence="17">
    <location>
        <begin position="613"/>
        <end position="635"/>
    </location>
</feature>
<gene>
    <name evidence="19" type="ORF">TCMB3V08_LOCUS6096</name>
</gene>
<dbReference type="InterPro" id="IPR017907">
    <property type="entry name" value="Znf_RING_CS"/>
</dbReference>
<dbReference type="FunFam" id="3.30.40.10:FF:000112">
    <property type="entry name" value="RING finger protein 10"/>
    <property type="match status" value="1"/>
</dbReference>
<keyword evidence="10 16" id="KW-0863">Zinc-finger</keyword>
<evidence type="ECO:0000256" key="17">
    <source>
        <dbReference type="SAM" id="MobiDB-lite"/>
    </source>
</evidence>
<dbReference type="PANTHER" id="PTHR12983:SF9">
    <property type="entry name" value="E3 UBIQUITIN-PROTEIN LIGASE RNF10"/>
    <property type="match status" value="1"/>
</dbReference>
<keyword evidence="13" id="KW-0539">Nucleus</keyword>
<organism evidence="19">
    <name type="scientific">Timema californicum</name>
    <name type="common">California timema</name>
    <name type="synonym">Walking stick</name>
    <dbReference type="NCBI Taxonomy" id="61474"/>
    <lineage>
        <taxon>Eukaryota</taxon>
        <taxon>Metazoa</taxon>
        <taxon>Ecdysozoa</taxon>
        <taxon>Arthropoda</taxon>
        <taxon>Hexapoda</taxon>
        <taxon>Insecta</taxon>
        <taxon>Pterygota</taxon>
        <taxon>Neoptera</taxon>
        <taxon>Polyneoptera</taxon>
        <taxon>Phasmatodea</taxon>
        <taxon>Timematodea</taxon>
        <taxon>Timematoidea</taxon>
        <taxon>Timematidae</taxon>
        <taxon>Timema</taxon>
    </lineage>
</organism>
<dbReference type="InterPro" id="IPR039739">
    <property type="entry name" value="MAG2/RNF10"/>
</dbReference>
<dbReference type="Pfam" id="PF00097">
    <property type="entry name" value="zf-C3HC4"/>
    <property type="match status" value="1"/>
</dbReference>
<name>A0A7R9J6L9_TIMCA</name>
<sequence length="802" mass="89402">MATGCFLTHPLTTSPVMKKNSYKLGSLPRPSSATVMAACLRTFPLPHFSRTSLHEGTGGHGVSGVVLTSAPLRKTYLHEGTGHGVFDVVFTTVPSRKILSDFLSIEMLEEFAMEKKPINRSVQPPGKGSTTDLKKSQDAGSKSFFRSSRRHEPNSSVASKWELGRKTASQKSKCFDKRPKPKGQYGGKEDPKVAAVEAVEYGSVIAPGSKKQNLNHLLNFHYAPREGSGSMWRSGGRQGLNRWMATHKHKYNKEQFLQAKSTAGHTATQSQLLTLALGSNHAHVVCNQSRGRRCCCLLHSATSQASCKFSSRGMTARSSQRVRLQSWESLSCPICLYPPVAAKMTRCGHVFCWPCILHYLALSDKNWRKCPICYEAVHKEDLKSVVAAAYPRFSVGDHITMQLMKRAKGCLSATPVTQFGLRPADIIPSVSETSVNTFYSKLLLATTDDVRSILECERKELEVQLGDEHGAPEMCFIEQALELLKQRSSQTDPQVSSVNKNSPITPDITVLEQNLTDNKTMYYSSAFDDECLPPPTSDNSEEEKAAKIKYSLDASCILHARPRYRSQSSEEGSSTFNLEDMDTTPTNTLKYFYFYQGIGTVELEEVNPHLRGGRVENHLGKTTPSSPNRDSNLDLPVLSSRAQHDKRVSQLPSDGQHIYLHAINARMMEHSYGSLEQCPSTFTARIVEKESGSITEDLRCRLRYLQHLPVTCQLEVVELNLTPPIVSRHTLQYFQVGIRMLSVFDTCGIVGLPKGIPTTPDQVFPWKIHLPQCHFDLAKFPKSITPPIMHERTFNEFPSARF</sequence>
<keyword evidence="8" id="KW-0808">Transferase</keyword>
<evidence type="ECO:0000256" key="2">
    <source>
        <dbReference type="ARBA" id="ARBA00004123"/>
    </source>
</evidence>
<dbReference type="InterPro" id="IPR018957">
    <property type="entry name" value="Znf_C3HC4_RING-type"/>
</dbReference>
<evidence type="ECO:0000256" key="5">
    <source>
        <dbReference type="ARBA" id="ARBA00008117"/>
    </source>
</evidence>
<dbReference type="GO" id="GO:0005737">
    <property type="term" value="C:cytoplasm"/>
    <property type="evidence" value="ECO:0007669"/>
    <property type="project" value="UniProtKB-SubCell"/>
</dbReference>
<dbReference type="SMART" id="SM00184">
    <property type="entry name" value="RING"/>
    <property type="match status" value="1"/>
</dbReference>
<evidence type="ECO:0000256" key="12">
    <source>
        <dbReference type="ARBA" id="ARBA00022833"/>
    </source>
</evidence>
<keyword evidence="9" id="KW-0479">Metal-binding</keyword>
<evidence type="ECO:0000313" key="19">
    <source>
        <dbReference type="EMBL" id="CAD7573458.1"/>
    </source>
</evidence>
<evidence type="ECO:0000256" key="1">
    <source>
        <dbReference type="ARBA" id="ARBA00000900"/>
    </source>
</evidence>
<comment type="subcellular location">
    <subcellularLocation>
        <location evidence="3">Cytoplasm</location>
    </subcellularLocation>
    <subcellularLocation>
        <location evidence="2">Nucleus</location>
    </subcellularLocation>
</comment>
<comment type="pathway">
    <text evidence="4">Protein modification; protein ubiquitination.</text>
</comment>
<dbReference type="GO" id="GO:0000976">
    <property type="term" value="F:transcription cis-regulatory region binding"/>
    <property type="evidence" value="ECO:0007669"/>
    <property type="project" value="TreeGrafter"/>
</dbReference>
<evidence type="ECO:0000256" key="14">
    <source>
        <dbReference type="ARBA" id="ARBA00035131"/>
    </source>
</evidence>
<dbReference type="Gene3D" id="3.30.40.10">
    <property type="entry name" value="Zinc/RING finger domain, C3HC4 (zinc finger)"/>
    <property type="match status" value="1"/>
</dbReference>
<evidence type="ECO:0000259" key="18">
    <source>
        <dbReference type="PROSITE" id="PS50089"/>
    </source>
</evidence>
<evidence type="ECO:0000256" key="13">
    <source>
        <dbReference type="ARBA" id="ARBA00023242"/>
    </source>
</evidence>
<proteinExistence type="inferred from homology"/>
<dbReference type="SUPFAM" id="SSF57850">
    <property type="entry name" value="RING/U-box"/>
    <property type="match status" value="1"/>
</dbReference>
<dbReference type="InterPro" id="IPR001841">
    <property type="entry name" value="Znf_RING"/>
</dbReference>
<evidence type="ECO:0000256" key="6">
    <source>
        <dbReference type="ARBA" id="ARBA00012483"/>
    </source>
</evidence>